<organism evidence="2 3">
    <name type="scientific">Ramazzottius varieornatus</name>
    <name type="common">Water bear</name>
    <name type="synonym">Tardigrade</name>
    <dbReference type="NCBI Taxonomy" id="947166"/>
    <lineage>
        <taxon>Eukaryota</taxon>
        <taxon>Metazoa</taxon>
        <taxon>Ecdysozoa</taxon>
        <taxon>Tardigrada</taxon>
        <taxon>Eutardigrada</taxon>
        <taxon>Parachela</taxon>
        <taxon>Hypsibioidea</taxon>
        <taxon>Ramazzottiidae</taxon>
        <taxon>Ramazzottius</taxon>
    </lineage>
</organism>
<protein>
    <submittedName>
        <fullName evidence="2">Uncharacterized protein</fullName>
    </submittedName>
</protein>
<evidence type="ECO:0000313" key="3">
    <source>
        <dbReference type="Proteomes" id="UP000186922"/>
    </source>
</evidence>
<name>A0A1D1VKX7_RAMVA</name>
<evidence type="ECO:0000256" key="1">
    <source>
        <dbReference type="SAM" id="MobiDB-lite"/>
    </source>
</evidence>
<proteinExistence type="predicted"/>
<evidence type="ECO:0000313" key="2">
    <source>
        <dbReference type="EMBL" id="GAU99138.1"/>
    </source>
</evidence>
<accession>A0A1D1VKX7</accession>
<dbReference type="EMBL" id="BDGG01000005">
    <property type="protein sequence ID" value="GAU99138.1"/>
    <property type="molecule type" value="Genomic_DNA"/>
</dbReference>
<dbReference type="Proteomes" id="UP000186922">
    <property type="component" value="Unassembled WGS sequence"/>
</dbReference>
<reference evidence="2 3" key="1">
    <citation type="journal article" date="2016" name="Nat. Commun.">
        <title>Extremotolerant tardigrade genome and improved radiotolerance of human cultured cells by tardigrade-unique protein.</title>
        <authorList>
            <person name="Hashimoto T."/>
            <person name="Horikawa D.D."/>
            <person name="Saito Y."/>
            <person name="Kuwahara H."/>
            <person name="Kozuka-Hata H."/>
            <person name="Shin-I T."/>
            <person name="Minakuchi Y."/>
            <person name="Ohishi K."/>
            <person name="Motoyama A."/>
            <person name="Aizu T."/>
            <person name="Enomoto A."/>
            <person name="Kondo K."/>
            <person name="Tanaka S."/>
            <person name="Hara Y."/>
            <person name="Koshikawa S."/>
            <person name="Sagara H."/>
            <person name="Miura T."/>
            <person name="Yokobori S."/>
            <person name="Miyagawa K."/>
            <person name="Suzuki Y."/>
            <person name="Kubo T."/>
            <person name="Oyama M."/>
            <person name="Kohara Y."/>
            <person name="Fujiyama A."/>
            <person name="Arakawa K."/>
            <person name="Katayama T."/>
            <person name="Toyoda A."/>
            <person name="Kunieda T."/>
        </authorList>
    </citation>
    <scope>NUCLEOTIDE SEQUENCE [LARGE SCALE GENOMIC DNA]</scope>
    <source>
        <strain evidence="2 3">YOKOZUNA-1</strain>
    </source>
</reference>
<feature type="region of interest" description="Disordered" evidence="1">
    <location>
        <begin position="43"/>
        <end position="70"/>
    </location>
</feature>
<sequence length="330" mass="36699">MDLQTVPDHLDNECENRYRVRELDVAEVPLLCNLQVVRSGRKRKPVKHRSAGFPGGAKAKKRKVGEKPCTKEAPDMVGTLSTILDIAKDAIAEVSTESPHSVRRLSTGPAHPHSGGTIMSSQYWTTCAPNRERLNSDKPIFVDAEFINGLPDVVNVAEALCCDETIRYGRVLLEHLLGGSGAVRRSFAYCSSGTCPITKEELTKHVINQVLQAVLEHIQRLFGTGRTEDVRDTILSILQPKMTASYAELPTVLAVGRVPSHTFLRPHLKHNSYPDPKKTQLAHGFDFHVNTRKLQEIVRRYTEGEQKHLKNRNGNFGMDVVAELVGDLDV</sequence>
<comment type="caution">
    <text evidence="2">The sequence shown here is derived from an EMBL/GenBank/DDBJ whole genome shotgun (WGS) entry which is preliminary data.</text>
</comment>
<gene>
    <name evidence="2" type="primary">RvY_10180-1</name>
    <name evidence="2" type="synonym">RvY_10180.1</name>
    <name evidence="2" type="ORF">RvY_10180</name>
</gene>
<dbReference type="AlphaFoldDB" id="A0A1D1VKX7"/>
<feature type="region of interest" description="Disordered" evidence="1">
    <location>
        <begin position="97"/>
        <end position="116"/>
    </location>
</feature>
<keyword evidence="3" id="KW-1185">Reference proteome</keyword>